<protein>
    <submittedName>
        <fullName evidence="1">Uncharacterized protein</fullName>
    </submittedName>
</protein>
<reference evidence="1 2" key="1">
    <citation type="submission" date="2009-04" db="EMBL/GenBank/DDBJ databases">
        <authorList>
            <person name="Sebastian Y."/>
            <person name="Madupu R."/>
            <person name="Durkin A.S."/>
            <person name="Torralba M."/>
            <person name="Methe B."/>
            <person name="Sutton G.G."/>
            <person name="Strausberg R.L."/>
            <person name="Nelson K.E."/>
        </authorList>
    </citation>
    <scope>NUCLEOTIDE SEQUENCE [LARGE SCALE GENOMIC DNA]</scope>
    <source>
        <strain evidence="2">ATCC 35406 / DSM 24491 / JCM 8526 / CCUG 16442 / BCRC 14492 / NCTC 13058 / HG 370</strain>
    </source>
</reference>
<gene>
    <name evidence="1" type="ORF">POREN0001_1859</name>
</gene>
<keyword evidence="2" id="KW-1185">Reference proteome</keyword>
<evidence type="ECO:0000313" key="2">
    <source>
        <dbReference type="Proteomes" id="UP000004295"/>
    </source>
</evidence>
<accession>C3JBX3</accession>
<dbReference type="EMBL" id="ACNN01000026">
    <property type="protein sequence ID" value="EEN82425.1"/>
    <property type="molecule type" value="Genomic_DNA"/>
</dbReference>
<dbReference type="AlphaFoldDB" id="C3JBX3"/>
<comment type="caution">
    <text evidence="1">The sequence shown here is derived from an EMBL/GenBank/DDBJ whole genome shotgun (WGS) entry which is preliminary data.</text>
</comment>
<name>C3JBX3_POREA</name>
<proteinExistence type="predicted"/>
<sequence length="47" mass="5180">MCTENSILGYPTTPTRISEKEKNCIVEHIGLEPITSTLPVSRSSQMS</sequence>
<dbReference type="Proteomes" id="UP000004295">
    <property type="component" value="Unassembled WGS sequence"/>
</dbReference>
<evidence type="ECO:0000313" key="1">
    <source>
        <dbReference type="EMBL" id="EEN82425.1"/>
    </source>
</evidence>
<organism evidence="1 2">
    <name type="scientific">Porphyromonas endodontalis (strain ATCC 35406 / DSM 24491 / JCM 8526 / CCUG 16442 / BCRC 14492 / NCTC 13058 / HG 370)</name>
    <name type="common">Bacteroides endodontalis</name>
    <dbReference type="NCBI Taxonomy" id="553175"/>
    <lineage>
        <taxon>Bacteria</taxon>
        <taxon>Pseudomonadati</taxon>
        <taxon>Bacteroidota</taxon>
        <taxon>Bacteroidia</taxon>
        <taxon>Bacteroidales</taxon>
        <taxon>Porphyromonadaceae</taxon>
        <taxon>Porphyromonas</taxon>
    </lineage>
</organism>